<accession>A0A7W7REU5</accession>
<evidence type="ECO:0000313" key="4">
    <source>
        <dbReference type="Proteomes" id="UP000523007"/>
    </source>
</evidence>
<protein>
    <recommendedName>
        <fullName evidence="2">DUF397 domain-containing protein</fullName>
    </recommendedName>
</protein>
<dbReference type="Proteomes" id="UP000523007">
    <property type="component" value="Unassembled WGS sequence"/>
</dbReference>
<name>A0A7W7REU5_9ACTN</name>
<dbReference type="EMBL" id="JACHJT010000001">
    <property type="protein sequence ID" value="MBB4930707.1"/>
    <property type="molecule type" value="Genomic_DNA"/>
</dbReference>
<gene>
    <name evidence="3" type="ORF">F4561_001527</name>
</gene>
<feature type="compositionally biased region" description="Polar residues" evidence="1">
    <location>
        <begin position="12"/>
        <end position="21"/>
    </location>
</feature>
<sequence>MSPDEFRAHASGTWTKSTFSGPNGDCVFVARVDDVVGIIEANDPEDSSAPVVLTPLENFRKFIAGAKAGEFDL</sequence>
<evidence type="ECO:0000259" key="2">
    <source>
        <dbReference type="Pfam" id="PF04149"/>
    </source>
</evidence>
<feature type="region of interest" description="Disordered" evidence="1">
    <location>
        <begin position="1"/>
        <end position="22"/>
    </location>
</feature>
<dbReference type="AlphaFoldDB" id="A0A7W7REU5"/>
<organism evidence="3 4">
    <name type="scientific">Lipingzhangella halophila</name>
    <dbReference type="NCBI Taxonomy" id="1783352"/>
    <lineage>
        <taxon>Bacteria</taxon>
        <taxon>Bacillati</taxon>
        <taxon>Actinomycetota</taxon>
        <taxon>Actinomycetes</taxon>
        <taxon>Streptosporangiales</taxon>
        <taxon>Nocardiopsidaceae</taxon>
        <taxon>Lipingzhangella</taxon>
    </lineage>
</organism>
<reference evidence="3 4" key="1">
    <citation type="submission" date="2020-08" db="EMBL/GenBank/DDBJ databases">
        <title>Sequencing the genomes of 1000 actinobacteria strains.</title>
        <authorList>
            <person name="Klenk H.-P."/>
        </authorList>
    </citation>
    <scope>NUCLEOTIDE SEQUENCE [LARGE SCALE GENOMIC DNA]</scope>
    <source>
        <strain evidence="3 4">DSM 102030</strain>
    </source>
</reference>
<proteinExistence type="predicted"/>
<comment type="caution">
    <text evidence="3">The sequence shown here is derived from an EMBL/GenBank/DDBJ whole genome shotgun (WGS) entry which is preliminary data.</text>
</comment>
<evidence type="ECO:0000256" key="1">
    <source>
        <dbReference type="SAM" id="MobiDB-lite"/>
    </source>
</evidence>
<keyword evidence="4" id="KW-1185">Reference proteome</keyword>
<dbReference type="Pfam" id="PF04149">
    <property type="entry name" value="DUF397"/>
    <property type="match status" value="1"/>
</dbReference>
<evidence type="ECO:0000313" key="3">
    <source>
        <dbReference type="EMBL" id="MBB4930707.1"/>
    </source>
</evidence>
<feature type="domain" description="DUF397" evidence="2">
    <location>
        <begin position="13"/>
        <end position="67"/>
    </location>
</feature>
<dbReference type="InterPro" id="IPR007278">
    <property type="entry name" value="DUF397"/>
</dbReference>
<dbReference type="RefSeq" id="WP_184576058.1">
    <property type="nucleotide sequence ID" value="NZ_JACHJT010000001.1"/>
</dbReference>